<proteinExistence type="predicted"/>
<dbReference type="OrthoDB" id="10592192at2759"/>
<dbReference type="Proteomes" id="UP000886595">
    <property type="component" value="Unassembled WGS sequence"/>
</dbReference>
<comment type="caution">
    <text evidence="1">The sequence shown here is derived from an EMBL/GenBank/DDBJ whole genome shotgun (WGS) entry which is preliminary data.</text>
</comment>
<name>A0A8X7W848_BRACI</name>
<accession>A0A8X7W848</accession>
<organism evidence="1 2">
    <name type="scientific">Brassica carinata</name>
    <name type="common">Ethiopian mustard</name>
    <name type="synonym">Abyssinian cabbage</name>
    <dbReference type="NCBI Taxonomy" id="52824"/>
    <lineage>
        <taxon>Eukaryota</taxon>
        <taxon>Viridiplantae</taxon>
        <taxon>Streptophyta</taxon>
        <taxon>Embryophyta</taxon>
        <taxon>Tracheophyta</taxon>
        <taxon>Spermatophyta</taxon>
        <taxon>Magnoliopsida</taxon>
        <taxon>eudicotyledons</taxon>
        <taxon>Gunneridae</taxon>
        <taxon>Pentapetalae</taxon>
        <taxon>rosids</taxon>
        <taxon>malvids</taxon>
        <taxon>Brassicales</taxon>
        <taxon>Brassicaceae</taxon>
        <taxon>Brassiceae</taxon>
        <taxon>Brassica</taxon>
    </lineage>
</organism>
<keyword evidence="2" id="KW-1185">Reference proteome</keyword>
<dbReference type="AlphaFoldDB" id="A0A8X7W848"/>
<gene>
    <name evidence="1" type="ORF">Bca52824_007557</name>
</gene>
<dbReference type="EMBL" id="JAAMPC010000002">
    <property type="protein sequence ID" value="KAG2324829.1"/>
    <property type="molecule type" value="Genomic_DNA"/>
</dbReference>
<evidence type="ECO:0000313" key="1">
    <source>
        <dbReference type="EMBL" id="KAG2324829.1"/>
    </source>
</evidence>
<evidence type="ECO:0000313" key="2">
    <source>
        <dbReference type="Proteomes" id="UP000886595"/>
    </source>
</evidence>
<reference evidence="1 2" key="1">
    <citation type="submission" date="2020-02" db="EMBL/GenBank/DDBJ databases">
        <authorList>
            <person name="Ma Q."/>
            <person name="Huang Y."/>
            <person name="Song X."/>
            <person name="Pei D."/>
        </authorList>
    </citation>
    <scope>NUCLEOTIDE SEQUENCE [LARGE SCALE GENOMIC DNA]</scope>
    <source>
        <strain evidence="1">Sxm20200214</strain>
        <tissue evidence="1">Leaf</tissue>
    </source>
</reference>
<protein>
    <submittedName>
        <fullName evidence="1">Uncharacterized protein</fullName>
    </submittedName>
</protein>
<sequence length="132" mass="14346">MAGVRSEQNQASAAAAAIAAASEDINLNPTLLLLILKERPPQAAGGRYFRTHTLGRSHQELNHHSPVVVDDRDSFSSIAAVINSESQVDTAVEIDSMVTLRHLHRGEGMRMGRGSSILIEAVYSQSIEMCFF</sequence>